<name>A0A1E1IPZ2_LEIGU</name>
<reference evidence="1" key="1">
    <citation type="submission" date="2012-08" db="EMBL/GenBank/DDBJ databases">
        <title>Comparative genomics of metastatic and non-metastatic Leishmania guyanensis provides insights into polygenic factors involved in Leishmania RNA virus infection.</title>
        <authorList>
            <person name="Smith D."/>
            <person name="Hertz-Fowler C."/>
            <person name="Martin R."/>
            <person name="Dickens N."/>
            <person name="Fasel N."/>
            <person name="Falquet L."/>
            <person name="Beverley S."/>
            <person name="Zangger H."/>
            <person name="Calderon-Copete S."/>
            <person name="Mottram J."/>
            <person name="Xenarios I."/>
        </authorList>
    </citation>
    <scope>NUCLEOTIDE SEQUENCE</scope>
    <source>
        <strain evidence="1">MHOM/BR/75/M4147/SSU:IR2SAT-LUC</strain>
    </source>
</reference>
<protein>
    <submittedName>
        <fullName evidence="1">Uncharacterized protein</fullName>
    </submittedName>
</protein>
<evidence type="ECO:0000313" key="1">
    <source>
        <dbReference type="EMBL" id="CCM13220.1"/>
    </source>
</evidence>
<gene>
    <name evidence="1" type="primary">LgM4147LRVhigh.08.00250.00110</name>
    <name evidence="1" type="ORF">BN36_0807310</name>
</gene>
<accession>A0A1E1IPZ2</accession>
<dbReference type="EMBL" id="CALQ01000225">
    <property type="protein sequence ID" value="CCM13220.1"/>
    <property type="molecule type" value="Genomic_DNA"/>
</dbReference>
<proteinExistence type="predicted"/>
<sequence length="76" mass="8023">MRSLVRSATIAPPPLPLFSPSPSLSSALNSAAVGGQLNKRHKEKCRESASMLCCPRSPHLTSPLCLPRSPSPPSAF</sequence>
<organism evidence="1">
    <name type="scientific">Leishmania guyanensis</name>
    <dbReference type="NCBI Taxonomy" id="5670"/>
    <lineage>
        <taxon>Eukaryota</taxon>
        <taxon>Discoba</taxon>
        <taxon>Euglenozoa</taxon>
        <taxon>Kinetoplastea</taxon>
        <taxon>Metakinetoplastina</taxon>
        <taxon>Trypanosomatida</taxon>
        <taxon>Trypanosomatidae</taxon>
        <taxon>Leishmaniinae</taxon>
        <taxon>Leishmania</taxon>
        <taxon>Leishmania guyanensis species complex</taxon>
    </lineage>
</organism>
<dbReference type="AlphaFoldDB" id="A0A1E1IPZ2"/>